<proteinExistence type="predicted"/>
<evidence type="ECO:0000313" key="1">
    <source>
        <dbReference type="EMBL" id="KUK88249.1"/>
    </source>
</evidence>
<accession>A0A101I494</accession>
<dbReference type="InterPro" id="IPR036102">
    <property type="entry name" value="OsmC/Ohrsf"/>
</dbReference>
<dbReference type="PANTHER" id="PTHR35368">
    <property type="entry name" value="HYDROPEROXIDE REDUCTASE"/>
    <property type="match status" value="1"/>
</dbReference>
<evidence type="ECO:0008006" key="3">
    <source>
        <dbReference type="Google" id="ProtNLM"/>
    </source>
</evidence>
<dbReference type="Pfam" id="PF02566">
    <property type="entry name" value="OsmC"/>
    <property type="match status" value="1"/>
</dbReference>
<dbReference type="InterPro" id="IPR052924">
    <property type="entry name" value="OsmC/Ohr_hydroprdx_reductase"/>
</dbReference>
<dbReference type="Gene3D" id="3.30.300.20">
    <property type="match status" value="1"/>
</dbReference>
<name>A0A101I494_UNCT6</name>
<dbReference type="InterPro" id="IPR015946">
    <property type="entry name" value="KH_dom-like_a/b"/>
</dbReference>
<dbReference type="PANTHER" id="PTHR35368:SF1">
    <property type="entry name" value="HYDROPEROXIDE REDUCTASE"/>
    <property type="match status" value="1"/>
</dbReference>
<gene>
    <name evidence="1" type="ORF">XE03_0255</name>
</gene>
<dbReference type="InterPro" id="IPR003718">
    <property type="entry name" value="OsmC/Ohr_fam"/>
</dbReference>
<sequence>MAKMKKVSVKCDLKEKFTIESDIRGHKIYVDQPEGMGGVDKGPTPLEYLFVSLGGCIASIARIVANQRGLKIENFKVDVNGDVDLDTLLGKSKENRPGFLKIIVKVSFDADMTKEEKEKFLEEVDSRCPISDNISNLTPVEIILE</sequence>
<protein>
    <recommendedName>
        <fullName evidence="3">OsmC family protein</fullName>
    </recommendedName>
</protein>
<dbReference type="AlphaFoldDB" id="A0A101I494"/>
<comment type="caution">
    <text evidence="1">The sequence shown here is derived from an EMBL/GenBank/DDBJ whole genome shotgun (WGS) entry which is preliminary data.</text>
</comment>
<reference evidence="2" key="1">
    <citation type="journal article" date="2015" name="MBio">
        <title>Genome-Resolved Metagenomic Analysis Reveals Roles for Candidate Phyla and Other Microbial Community Members in Biogeochemical Transformations in Oil Reservoirs.</title>
        <authorList>
            <person name="Hu P."/>
            <person name="Tom L."/>
            <person name="Singh A."/>
            <person name="Thomas B.C."/>
            <person name="Baker B.J."/>
            <person name="Piceno Y.M."/>
            <person name="Andersen G.L."/>
            <person name="Banfield J.F."/>
        </authorList>
    </citation>
    <scope>NUCLEOTIDE SEQUENCE [LARGE SCALE GENOMIC DNA]</scope>
</reference>
<dbReference type="Proteomes" id="UP000053467">
    <property type="component" value="Unassembled WGS sequence"/>
</dbReference>
<organism evidence="1 2">
    <name type="scientific">candidate division TA06 bacterium 34_109</name>
    <dbReference type="NCBI Taxonomy" id="1635277"/>
    <lineage>
        <taxon>Bacteria</taxon>
        <taxon>Bacteria division TA06</taxon>
    </lineage>
</organism>
<dbReference type="SUPFAM" id="SSF82784">
    <property type="entry name" value="OsmC-like"/>
    <property type="match status" value="1"/>
</dbReference>
<evidence type="ECO:0000313" key="2">
    <source>
        <dbReference type="Proteomes" id="UP000053467"/>
    </source>
</evidence>
<dbReference type="EMBL" id="LGGX01000001">
    <property type="protein sequence ID" value="KUK88249.1"/>
    <property type="molecule type" value="Genomic_DNA"/>
</dbReference>